<accession>A0ABT3ZCV7</accession>
<name>A0ABT3ZCV7_9HYPH</name>
<sequence length="83" mass="9448">MILPSKFLPADRALITVGGEILNIINETPRSVSEVWERVSAARRARNKVLGFDWFTLALTFLYSVNMIELDDGLLRVRRDGDK</sequence>
<reference evidence="1" key="1">
    <citation type="submission" date="2022-10" db="EMBL/GenBank/DDBJ databases">
        <title>Hoeflea sp. G2-23, isolated from marine algae.</title>
        <authorList>
            <person name="Kristyanto S."/>
            <person name="Kim J.M."/>
            <person name="Jeon C.O."/>
        </authorList>
    </citation>
    <scope>NUCLEOTIDE SEQUENCE</scope>
    <source>
        <strain evidence="1">G2-23</strain>
    </source>
</reference>
<dbReference type="Proteomes" id="UP001073227">
    <property type="component" value="Unassembled WGS sequence"/>
</dbReference>
<gene>
    <name evidence="1" type="ORF">OEG84_18470</name>
</gene>
<dbReference type="Pfam" id="PF20293">
    <property type="entry name" value="MC6"/>
    <property type="match status" value="1"/>
</dbReference>
<protein>
    <submittedName>
        <fullName evidence="1">Uncharacterized protein</fullName>
    </submittedName>
</protein>
<evidence type="ECO:0000313" key="1">
    <source>
        <dbReference type="EMBL" id="MCY0149637.1"/>
    </source>
</evidence>
<organism evidence="1 2">
    <name type="scientific">Hoeflea algicola</name>
    <dbReference type="NCBI Taxonomy" id="2983763"/>
    <lineage>
        <taxon>Bacteria</taxon>
        <taxon>Pseudomonadati</taxon>
        <taxon>Pseudomonadota</taxon>
        <taxon>Alphaproteobacteria</taxon>
        <taxon>Hyphomicrobiales</taxon>
        <taxon>Rhizobiaceae</taxon>
        <taxon>Hoeflea</taxon>
    </lineage>
</organism>
<dbReference type="RefSeq" id="WP_267655088.1">
    <property type="nucleotide sequence ID" value="NZ_JAOVZR010000001.1"/>
</dbReference>
<dbReference type="InterPro" id="IPR046897">
    <property type="entry name" value="ABC-3C_MC6"/>
</dbReference>
<comment type="caution">
    <text evidence="1">The sequence shown here is derived from an EMBL/GenBank/DDBJ whole genome shotgun (WGS) entry which is preliminary data.</text>
</comment>
<proteinExistence type="predicted"/>
<dbReference type="EMBL" id="JAOVZR010000001">
    <property type="protein sequence ID" value="MCY0149637.1"/>
    <property type="molecule type" value="Genomic_DNA"/>
</dbReference>
<keyword evidence="2" id="KW-1185">Reference proteome</keyword>
<evidence type="ECO:0000313" key="2">
    <source>
        <dbReference type="Proteomes" id="UP001073227"/>
    </source>
</evidence>